<dbReference type="OrthoDB" id="5985073at2759"/>
<name>A0A1R3RFP0_ASPC5</name>
<dbReference type="AlphaFoldDB" id="A0A1R3RFP0"/>
<evidence type="ECO:0000313" key="3">
    <source>
        <dbReference type="Proteomes" id="UP000188318"/>
    </source>
</evidence>
<accession>A0A1R3RFP0</accession>
<gene>
    <name evidence="2" type="ORF">ASPCADRAFT_209869</name>
</gene>
<protein>
    <submittedName>
        <fullName evidence="2">Uncharacterized protein</fullName>
    </submittedName>
</protein>
<organism evidence="2 3">
    <name type="scientific">Aspergillus carbonarius (strain ITEM 5010)</name>
    <dbReference type="NCBI Taxonomy" id="602072"/>
    <lineage>
        <taxon>Eukaryota</taxon>
        <taxon>Fungi</taxon>
        <taxon>Dikarya</taxon>
        <taxon>Ascomycota</taxon>
        <taxon>Pezizomycotina</taxon>
        <taxon>Eurotiomycetes</taxon>
        <taxon>Eurotiomycetidae</taxon>
        <taxon>Eurotiales</taxon>
        <taxon>Aspergillaceae</taxon>
        <taxon>Aspergillus</taxon>
        <taxon>Aspergillus subgen. Circumdati</taxon>
    </lineage>
</organism>
<feature type="chain" id="PRO_5010279930" evidence="1">
    <location>
        <begin position="28"/>
        <end position="188"/>
    </location>
</feature>
<keyword evidence="1" id="KW-0732">Signal</keyword>
<dbReference type="EMBL" id="KV907505">
    <property type="protein sequence ID" value="OOF93284.1"/>
    <property type="molecule type" value="Genomic_DNA"/>
</dbReference>
<evidence type="ECO:0000313" key="2">
    <source>
        <dbReference type="EMBL" id="OOF93284.1"/>
    </source>
</evidence>
<feature type="signal peptide" evidence="1">
    <location>
        <begin position="1"/>
        <end position="27"/>
    </location>
</feature>
<dbReference type="STRING" id="602072.A0A1R3RFP0"/>
<proteinExistence type="predicted"/>
<dbReference type="Proteomes" id="UP000188318">
    <property type="component" value="Unassembled WGS sequence"/>
</dbReference>
<reference evidence="3" key="1">
    <citation type="journal article" date="2017" name="Genome Biol.">
        <title>Comparative genomics reveals high biological diversity and specific adaptations in the industrially and medically important fungal genus Aspergillus.</title>
        <authorList>
            <person name="de Vries R.P."/>
            <person name="Riley R."/>
            <person name="Wiebenga A."/>
            <person name="Aguilar-Osorio G."/>
            <person name="Amillis S."/>
            <person name="Uchima C.A."/>
            <person name="Anderluh G."/>
            <person name="Asadollahi M."/>
            <person name="Askin M."/>
            <person name="Barry K."/>
            <person name="Battaglia E."/>
            <person name="Bayram O."/>
            <person name="Benocci T."/>
            <person name="Braus-Stromeyer S.A."/>
            <person name="Caldana C."/>
            <person name="Canovas D."/>
            <person name="Cerqueira G.C."/>
            <person name="Chen F."/>
            <person name="Chen W."/>
            <person name="Choi C."/>
            <person name="Clum A."/>
            <person name="Dos Santos R.A."/>
            <person name="Damasio A.R."/>
            <person name="Diallinas G."/>
            <person name="Emri T."/>
            <person name="Fekete E."/>
            <person name="Flipphi M."/>
            <person name="Freyberg S."/>
            <person name="Gallo A."/>
            <person name="Gournas C."/>
            <person name="Habgood R."/>
            <person name="Hainaut M."/>
            <person name="Harispe M.L."/>
            <person name="Henrissat B."/>
            <person name="Hilden K.S."/>
            <person name="Hope R."/>
            <person name="Hossain A."/>
            <person name="Karabika E."/>
            <person name="Karaffa L."/>
            <person name="Karanyi Z."/>
            <person name="Krasevec N."/>
            <person name="Kuo A."/>
            <person name="Kusch H."/>
            <person name="LaButti K."/>
            <person name="Lagendijk E.L."/>
            <person name="Lapidus A."/>
            <person name="Levasseur A."/>
            <person name="Lindquist E."/>
            <person name="Lipzen A."/>
            <person name="Logrieco A.F."/>
            <person name="MacCabe A."/>
            <person name="Maekelae M.R."/>
            <person name="Malavazi I."/>
            <person name="Melin P."/>
            <person name="Meyer V."/>
            <person name="Mielnichuk N."/>
            <person name="Miskei M."/>
            <person name="Molnar A.P."/>
            <person name="Mule G."/>
            <person name="Ngan C.Y."/>
            <person name="Orejas M."/>
            <person name="Orosz E."/>
            <person name="Ouedraogo J.P."/>
            <person name="Overkamp K.M."/>
            <person name="Park H.-S."/>
            <person name="Perrone G."/>
            <person name="Piumi F."/>
            <person name="Punt P.J."/>
            <person name="Ram A.F."/>
            <person name="Ramon A."/>
            <person name="Rauscher S."/>
            <person name="Record E."/>
            <person name="Riano-Pachon D.M."/>
            <person name="Robert V."/>
            <person name="Roehrig J."/>
            <person name="Ruller R."/>
            <person name="Salamov A."/>
            <person name="Salih N.S."/>
            <person name="Samson R.A."/>
            <person name="Sandor E."/>
            <person name="Sanguinetti M."/>
            <person name="Schuetze T."/>
            <person name="Sepcic K."/>
            <person name="Shelest E."/>
            <person name="Sherlock G."/>
            <person name="Sophianopoulou V."/>
            <person name="Squina F.M."/>
            <person name="Sun H."/>
            <person name="Susca A."/>
            <person name="Todd R.B."/>
            <person name="Tsang A."/>
            <person name="Unkles S.E."/>
            <person name="van de Wiele N."/>
            <person name="van Rossen-Uffink D."/>
            <person name="Oliveira J.V."/>
            <person name="Vesth T.C."/>
            <person name="Visser J."/>
            <person name="Yu J.-H."/>
            <person name="Zhou M."/>
            <person name="Andersen M.R."/>
            <person name="Archer D.B."/>
            <person name="Baker S.E."/>
            <person name="Benoit I."/>
            <person name="Brakhage A.A."/>
            <person name="Braus G.H."/>
            <person name="Fischer R."/>
            <person name="Frisvad J.C."/>
            <person name="Goldman G.H."/>
            <person name="Houbraken J."/>
            <person name="Oakley B."/>
            <person name="Pocsi I."/>
            <person name="Scazzocchio C."/>
            <person name="Seiboth B."/>
            <person name="vanKuyk P.A."/>
            <person name="Wortman J."/>
            <person name="Dyer P.S."/>
            <person name="Grigoriev I.V."/>
        </authorList>
    </citation>
    <scope>NUCLEOTIDE SEQUENCE [LARGE SCALE GENOMIC DNA]</scope>
    <source>
        <strain evidence="3">ITEM 5010</strain>
    </source>
</reference>
<sequence>MPTSQQQFHARAAALLTLAAVTPLAQTYQLFDTAPTSLPTAFTTLPTQPSTFPIFNASDIAWPVTTIIPAVQNVTWNETVVPLFENLTQYCPITEEDYSNGWTISDLPESCEDLLDEYCDPPANATMPASTVLPATCSPAYYISSSSPTTASSTSISVSTAPEQTGIAANCKWRSRSRIGPGLGHDHD</sequence>
<dbReference type="VEuPathDB" id="FungiDB:ASPCADRAFT_209869"/>
<keyword evidence="3" id="KW-1185">Reference proteome</keyword>
<evidence type="ECO:0000256" key="1">
    <source>
        <dbReference type="SAM" id="SignalP"/>
    </source>
</evidence>